<comment type="caution">
    <text evidence="2">The sequence shown here is derived from an EMBL/GenBank/DDBJ whole genome shotgun (WGS) entry which is preliminary data.</text>
</comment>
<dbReference type="AlphaFoldDB" id="A0AAD5P930"/>
<reference evidence="2" key="1">
    <citation type="journal article" date="2022" name="IScience">
        <title>Evolution of zygomycete secretomes and the origins of terrestrial fungal ecologies.</title>
        <authorList>
            <person name="Chang Y."/>
            <person name="Wang Y."/>
            <person name="Mondo S."/>
            <person name="Ahrendt S."/>
            <person name="Andreopoulos W."/>
            <person name="Barry K."/>
            <person name="Beard J."/>
            <person name="Benny G.L."/>
            <person name="Blankenship S."/>
            <person name="Bonito G."/>
            <person name="Cuomo C."/>
            <person name="Desiro A."/>
            <person name="Gervers K.A."/>
            <person name="Hundley H."/>
            <person name="Kuo A."/>
            <person name="LaButti K."/>
            <person name="Lang B.F."/>
            <person name="Lipzen A."/>
            <person name="O'Donnell K."/>
            <person name="Pangilinan J."/>
            <person name="Reynolds N."/>
            <person name="Sandor L."/>
            <person name="Smith M.E."/>
            <person name="Tsang A."/>
            <person name="Grigoriev I.V."/>
            <person name="Stajich J.E."/>
            <person name="Spatafora J.W."/>
        </authorList>
    </citation>
    <scope>NUCLEOTIDE SEQUENCE</scope>
    <source>
        <strain evidence="2">RSA 2281</strain>
    </source>
</reference>
<dbReference type="Gene3D" id="3.40.50.10540">
    <property type="entry name" value="Crotonobetainyl-coa:carnitine coa-transferase, domain 1"/>
    <property type="match status" value="1"/>
</dbReference>
<evidence type="ECO:0000256" key="1">
    <source>
        <dbReference type="ARBA" id="ARBA00008383"/>
    </source>
</evidence>
<comment type="similarity">
    <text evidence="1">Belongs to the CoA-transferase III family.</text>
</comment>
<reference evidence="2" key="2">
    <citation type="submission" date="2023-02" db="EMBL/GenBank/DDBJ databases">
        <authorList>
            <consortium name="DOE Joint Genome Institute"/>
            <person name="Mondo S.J."/>
            <person name="Chang Y."/>
            <person name="Wang Y."/>
            <person name="Ahrendt S."/>
            <person name="Andreopoulos W."/>
            <person name="Barry K."/>
            <person name="Beard J."/>
            <person name="Benny G.L."/>
            <person name="Blankenship S."/>
            <person name="Bonito G."/>
            <person name="Cuomo C."/>
            <person name="Desiro A."/>
            <person name="Gervers K.A."/>
            <person name="Hundley H."/>
            <person name="Kuo A."/>
            <person name="LaButti K."/>
            <person name="Lang B.F."/>
            <person name="Lipzen A."/>
            <person name="O'Donnell K."/>
            <person name="Pangilinan J."/>
            <person name="Reynolds N."/>
            <person name="Sandor L."/>
            <person name="Smith M.W."/>
            <person name="Tsang A."/>
            <person name="Grigoriev I.V."/>
            <person name="Stajich J.E."/>
            <person name="Spatafora J.W."/>
        </authorList>
    </citation>
    <scope>NUCLEOTIDE SEQUENCE</scope>
    <source>
        <strain evidence="2">RSA 2281</strain>
    </source>
</reference>
<dbReference type="PANTHER" id="PTHR48229">
    <property type="entry name" value="CAIB/BAIF FAMILY ENZYME (AFU_ORTHOLOGUE AFUA_1G05360)-RELATED"/>
    <property type="match status" value="1"/>
</dbReference>
<dbReference type="Proteomes" id="UP001209540">
    <property type="component" value="Unassembled WGS sequence"/>
</dbReference>
<gene>
    <name evidence="2" type="ORF">BDA99DRAFT_608758</name>
</gene>
<dbReference type="GO" id="GO:0003824">
    <property type="term" value="F:catalytic activity"/>
    <property type="evidence" value="ECO:0007669"/>
    <property type="project" value="InterPro"/>
</dbReference>
<dbReference type="InterPro" id="IPR052985">
    <property type="entry name" value="CoA-trans_III_biosynth/detox"/>
</dbReference>
<protein>
    <submittedName>
        <fullName evidence="2">CoA-transferase family III domain-containing protein</fullName>
    </submittedName>
</protein>
<dbReference type="PANTHER" id="PTHR48229:SF1">
    <property type="entry name" value="ALPHA METHYLACYL-COA RACEMASE-RELATED"/>
    <property type="match status" value="1"/>
</dbReference>
<dbReference type="Pfam" id="PF02515">
    <property type="entry name" value="CoA_transf_3"/>
    <property type="match status" value="1"/>
</dbReference>
<sequence length="508" mass="56381">MKSKTSHGPCTQENIYICISHVTSKIVSQQIIIMVVPQCSVPEEARRLLKLLIQKNPALQISDEFVDNNVHFKGDDLPALPGGLKSGALSAACSAALGSVAAQVAQDRFGGEGSNVHIDTNHASYFLSSPLLCQYENEFPDWDDAETRKKPLYACSTNIYPTKDGRWFQMHGDLDCRPMFENIADELEAMMVKYRHSGSKCYEPEEWLATEMGKALANRPLCNVRQLTPPEIPTSYPPTSKSRILEGVKVVEMARIIAGPMIGKTLAEFGAQVIRVNSPNLRDLSWLQPTLTSGSHTVALDARQPDQKAQIDELVARADVFIDGYRPGSLERLGFGRKRVMELAAGRDIIYVDENCYGTEGPYSGRPGWQQIADAARATSVLCALRDRGRKGGSYHVVSSLTALNMFFISDDVGVYPPEVVQEVERVYGFGPILPSDHVKSLANRIIKAWQTVSPKHMDFEGEYFVGFDSGPFGKTKIVAPVAKLEKYPSKWDHPPRPYGYDQPTFEY</sequence>
<name>A0AAD5P930_9FUNG</name>
<dbReference type="EMBL" id="JAIXMP010000036">
    <property type="protein sequence ID" value="KAI9249134.1"/>
    <property type="molecule type" value="Genomic_DNA"/>
</dbReference>
<dbReference type="InterPro" id="IPR023606">
    <property type="entry name" value="CoA-Trfase_III_dom_1_sf"/>
</dbReference>
<organism evidence="2 3">
    <name type="scientific">Phascolomyces articulosus</name>
    <dbReference type="NCBI Taxonomy" id="60185"/>
    <lineage>
        <taxon>Eukaryota</taxon>
        <taxon>Fungi</taxon>
        <taxon>Fungi incertae sedis</taxon>
        <taxon>Mucoromycota</taxon>
        <taxon>Mucoromycotina</taxon>
        <taxon>Mucoromycetes</taxon>
        <taxon>Mucorales</taxon>
        <taxon>Lichtheimiaceae</taxon>
        <taxon>Phascolomyces</taxon>
    </lineage>
</organism>
<accession>A0AAD5P930</accession>
<keyword evidence="3" id="KW-1185">Reference proteome</keyword>
<proteinExistence type="inferred from homology"/>
<dbReference type="SUPFAM" id="SSF89796">
    <property type="entry name" value="CoA-transferase family III (CaiB/BaiF)"/>
    <property type="match status" value="2"/>
</dbReference>
<dbReference type="InterPro" id="IPR003673">
    <property type="entry name" value="CoA-Trfase_fam_III"/>
</dbReference>
<evidence type="ECO:0000313" key="2">
    <source>
        <dbReference type="EMBL" id="KAI9249134.1"/>
    </source>
</evidence>
<evidence type="ECO:0000313" key="3">
    <source>
        <dbReference type="Proteomes" id="UP001209540"/>
    </source>
</evidence>